<feature type="region of interest" description="Disordered" evidence="5">
    <location>
        <begin position="644"/>
        <end position="669"/>
    </location>
</feature>
<keyword evidence="8" id="KW-1185">Reference proteome</keyword>
<dbReference type="Gene3D" id="6.10.140.2220">
    <property type="match status" value="1"/>
</dbReference>
<dbReference type="InterPro" id="IPR002893">
    <property type="entry name" value="Znf_MYND"/>
</dbReference>
<protein>
    <recommendedName>
        <fullName evidence="6">MYND-type domain-containing protein</fullName>
    </recommendedName>
</protein>
<dbReference type="SUPFAM" id="SSF144232">
    <property type="entry name" value="HIT/MYND zinc finger-like"/>
    <property type="match status" value="1"/>
</dbReference>
<dbReference type="OrthoDB" id="341421at2759"/>
<evidence type="ECO:0000256" key="2">
    <source>
        <dbReference type="ARBA" id="ARBA00022771"/>
    </source>
</evidence>
<evidence type="ECO:0000313" key="7">
    <source>
        <dbReference type="EMBL" id="KAG2489444.1"/>
    </source>
</evidence>
<feature type="region of interest" description="Disordered" evidence="5">
    <location>
        <begin position="249"/>
        <end position="278"/>
    </location>
</feature>
<keyword evidence="1" id="KW-0479">Metal-binding</keyword>
<name>A0A836BVW0_9CHLO</name>
<evidence type="ECO:0000256" key="3">
    <source>
        <dbReference type="ARBA" id="ARBA00022833"/>
    </source>
</evidence>
<organism evidence="7 8">
    <name type="scientific">Edaphochlamys debaryana</name>
    <dbReference type="NCBI Taxonomy" id="47281"/>
    <lineage>
        <taxon>Eukaryota</taxon>
        <taxon>Viridiplantae</taxon>
        <taxon>Chlorophyta</taxon>
        <taxon>core chlorophytes</taxon>
        <taxon>Chlorophyceae</taxon>
        <taxon>CS clade</taxon>
        <taxon>Chlamydomonadales</taxon>
        <taxon>Chlamydomonadales incertae sedis</taxon>
        <taxon>Edaphochlamys</taxon>
    </lineage>
</organism>
<feature type="region of interest" description="Disordered" evidence="5">
    <location>
        <begin position="351"/>
        <end position="424"/>
    </location>
</feature>
<feature type="compositionally biased region" description="Gly residues" evidence="5">
    <location>
        <begin position="462"/>
        <end position="480"/>
    </location>
</feature>
<feature type="domain" description="MYND-type" evidence="6">
    <location>
        <begin position="1150"/>
        <end position="1193"/>
    </location>
</feature>
<feature type="region of interest" description="Disordered" evidence="5">
    <location>
        <begin position="862"/>
        <end position="889"/>
    </location>
</feature>
<evidence type="ECO:0000256" key="5">
    <source>
        <dbReference type="SAM" id="MobiDB-lite"/>
    </source>
</evidence>
<feature type="compositionally biased region" description="Low complexity" evidence="5">
    <location>
        <begin position="647"/>
        <end position="663"/>
    </location>
</feature>
<feature type="compositionally biased region" description="Low complexity" evidence="5">
    <location>
        <begin position="354"/>
        <end position="376"/>
    </location>
</feature>
<reference evidence="7" key="1">
    <citation type="journal article" date="2020" name="bioRxiv">
        <title>Comparative genomics of Chlamydomonas.</title>
        <authorList>
            <person name="Craig R.J."/>
            <person name="Hasan A.R."/>
            <person name="Ness R.W."/>
            <person name="Keightley P.D."/>
        </authorList>
    </citation>
    <scope>NUCLEOTIDE SEQUENCE</scope>
    <source>
        <strain evidence="7">CCAP 11/70</strain>
    </source>
</reference>
<keyword evidence="2 4" id="KW-0863">Zinc-finger</keyword>
<dbReference type="Pfam" id="PF01753">
    <property type="entry name" value="zf-MYND"/>
    <property type="match status" value="1"/>
</dbReference>
<feature type="compositionally biased region" description="Low complexity" evidence="5">
    <location>
        <begin position="393"/>
        <end position="412"/>
    </location>
</feature>
<gene>
    <name evidence="7" type="ORF">HYH03_012080</name>
</gene>
<keyword evidence="3" id="KW-0862">Zinc</keyword>
<evidence type="ECO:0000256" key="4">
    <source>
        <dbReference type="PROSITE-ProRule" id="PRU00134"/>
    </source>
</evidence>
<comment type="caution">
    <text evidence="7">The sequence shown here is derived from an EMBL/GenBank/DDBJ whole genome shotgun (WGS) entry which is preliminary data.</text>
</comment>
<dbReference type="PROSITE" id="PS50865">
    <property type="entry name" value="ZF_MYND_2"/>
    <property type="match status" value="1"/>
</dbReference>
<dbReference type="AlphaFoldDB" id="A0A836BVW0"/>
<dbReference type="EMBL" id="JAEHOE010000073">
    <property type="protein sequence ID" value="KAG2489444.1"/>
    <property type="molecule type" value="Genomic_DNA"/>
</dbReference>
<sequence>MPPRRAGGDDHPTVIKSAMAAIAAQLPRILTAYRAGRSLPIEVDERLFDAIHGLSDLVQDGPWTLQATSAALRGTLTTPLLELAAYSLARARGSDRSPTDLHAHLGGSVISIYAFCLCKPLPRDVDEAARDVWGRLLRMGVLRHCARVLLETKRECDVELRAGRAPAATQAAERRNRKHLELARVRMQEGGERSQQACGIVRVLLGYLERQEKAEAERRLAEEAAGAFELGAGAVEALFKAAGLPVTRTDQGAGGSGSGGASSSRPTGGSGAGAAGAGPPSAAELRRLLVGELAASRILDRAAGGALSWYEGIGLGIFVPSKSGLPLEVAQDLCLALQRTTRLSAAHLPDGRRAAAAAGPSGAQAGPSGAQAAGAQARKEGRQGAGSSGGSASGAAAAGQGRGGAAAEAQAEGEGGEGGVSPPLPGPPLQYFVFALTVRSLAAARLGGGAPSVDLPPPGAAAGPGGSRAGGGGGGGGGGSRRPNRSAGSGSNPAAAAASTVAIVPASARENMFGLIPGLAAGVPIMMAEDEPYRLDDAPIVCTIQVVEWAMNQMLYDTDESPAVLPHPAAAAGRRSWPLILSPAACVELMCRIAMLAAGSDPSNPDELTRMQIKASATWRVAVTALDSARRLWTGPLADARLRHDSSTTSAAAVASTSAATSTPRPPPPLPPSYWRGVAAALALQGPLPILELDMAEEGAAGGGASASNVFCAALANTLRVPQPPVKDAEAARVAYAWMAPALSAGLLPSLELFLRRREPARLQVGLLALARDRPGGPLDPYLLHVLAFGGAFADLREAAGFVVTLSKLATLAADEGAEPLTWNGPSSAEVGLDCMSAGLLAIISRGHTVISALGAAFPGPQPQLRPPKPLGSSAQAGGGGGRGGGGAGAGAGGAGGWDAVLRARLCVSLAFHRWLPAAARALAALRGQQPFPDMSYVTDGAGVAAEAAAAALLAVDLAGRRRQAGSATAVGTAAAAAAAMGPGGPVLGASSEAAERSWRTWLWRDVNAVGLMGSVLCVLRTLPPPAKAPPECVTRVLRALRVFVRAAPDQLATALADASRDPNSPWTQANLASVCALAATEAGAALAVEVTEALRSLRAAKVVPEPVLLDPDDDFLVRRLWPLAAEVLVSPAEVAAAEVLAVGCSNPQCLGVKGDTEASTPGLSRCGGCKTARYCNSKCQAAHWKAGHKEACGSARASGAEGSGCGKSG</sequence>
<evidence type="ECO:0000256" key="1">
    <source>
        <dbReference type="ARBA" id="ARBA00022723"/>
    </source>
</evidence>
<evidence type="ECO:0000313" key="8">
    <source>
        <dbReference type="Proteomes" id="UP000612055"/>
    </source>
</evidence>
<proteinExistence type="predicted"/>
<feature type="compositionally biased region" description="Gly residues" evidence="5">
    <location>
        <begin position="383"/>
        <end position="392"/>
    </location>
</feature>
<dbReference type="Proteomes" id="UP000612055">
    <property type="component" value="Unassembled WGS sequence"/>
</dbReference>
<accession>A0A836BVW0</accession>
<feature type="compositionally biased region" description="Gly residues" evidence="5">
    <location>
        <begin position="877"/>
        <end position="889"/>
    </location>
</feature>
<feature type="region of interest" description="Disordered" evidence="5">
    <location>
        <begin position="452"/>
        <end position="493"/>
    </location>
</feature>
<dbReference type="GO" id="GO:0008270">
    <property type="term" value="F:zinc ion binding"/>
    <property type="evidence" value="ECO:0007669"/>
    <property type="project" value="UniProtKB-KW"/>
</dbReference>
<evidence type="ECO:0000259" key="6">
    <source>
        <dbReference type="PROSITE" id="PS50865"/>
    </source>
</evidence>